<evidence type="ECO:0000256" key="7">
    <source>
        <dbReference type="ARBA" id="ARBA00023136"/>
    </source>
</evidence>
<feature type="transmembrane region" description="Helical" evidence="8">
    <location>
        <begin position="173"/>
        <end position="196"/>
    </location>
</feature>
<name>A0A9D1XAP7_9BACT</name>
<keyword evidence="4" id="KW-1003">Cell membrane</keyword>
<evidence type="ECO:0000256" key="1">
    <source>
        <dbReference type="ARBA" id="ARBA00004651"/>
    </source>
</evidence>
<feature type="transmembrane region" description="Helical" evidence="8">
    <location>
        <begin position="216"/>
        <end position="244"/>
    </location>
</feature>
<dbReference type="EMBL" id="DXEL01000080">
    <property type="protein sequence ID" value="HIX75666.1"/>
    <property type="molecule type" value="Genomic_DNA"/>
</dbReference>
<keyword evidence="5 8" id="KW-0812">Transmembrane</keyword>
<reference evidence="10" key="1">
    <citation type="journal article" date="2021" name="PeerJ">
        <title>Extensive microbial diversity within the chicken gut microbiome revealed by metagenomics and culture.</title>
        <authorList>
            <person name="Gilroy R."/>
            <person name="Ravi A."/>
            <person name="Getino M."/>
            <person name="Pursley I."/>
            <person name="Horton D.L."/>
            <person name="Alikhan N.F."/>
            <person name="Baker D."/>
            <person name="Gharbi K."/>
            <person name="Hall N."/>
            <person name="Watson M."/>
            <person name="Adriaenssens E.M."/>
            <person name="Foster-Nyarko E."/>
            <person name="Jarju S."/>
            <person name="Secka A."/>
            <person name="Antonio M."/>
            <person name="Oren A."/>
            <person name="Chaudhuri R.R."/>
            <person name="La Ragione R."/>
            <person name="Hildebrand F."/>
            <person name="Pallen M.J."/>
        </authorList>
    </citation>
    <scope>NUCLEOTIDE SEQUENCE</scope>
    <source>
        <strain evidence="10">ChiGjej6B6-14162</strain>
    </source>
</reference>
<comment type="caution">
    <text evidence="10">The sequence shown here is derived from an EMBL/GenBank/DDBJ whole genome shotgun (WGS) entry which is preliminary data.</text>
</comment>
<dbReference type="InterPro" id="IPR013525">
    <property type="entry name" value="ABC2_TM"/>
</dbReference>
<feature type="transmembrane region" description="Helical" evidence="8">
    <location>
        <begin position="21"/>
        <end position="38"/>
    </location>
</feature>
<dbReference type="AlphaFoldDB" id="A0A9D1XAP7"/>
<feature type="transmembrane region" description="Helical" evidence="8">
    <location>
        <begin position="250"/>
        <end position="273"/>
    </location>
</feature>
<keyword evidence="6 8" id="KW-1133">Transmembrane helix</keyword>
<dbReference type="InterPro" id="IPR051449">
    <property type="entry name" value="ABC-2_transporter_component"/>
</dbReference>
<evidence type="ECO:0000259" key="9">
    <source>
        <dbReference type="PROSITE" id="PS51012"/>
    </source>
</evidence>
<evidence type="ECO:0000256" key="4">
    <source>
        <dbReference type="ARBA" id="ARBA00022475"/>
    </source>
</evidence>
<evidence type="ECO:0000313" key="11">
    <source>
        <dbReference type="Proteomes" id="UP000886740"/>
    </source>
</evidence>
<feature type="transmembrane region" description="Helical" evidence="8">
    <location>
        <begin position="340"/>
        <end position="362"/>
    </location>
</feature>
<evidence type="ECO:0000256" key="6">
    <source>
        <dbReference type="ARBA" id="ARBA00022989"/>
    </source>
</evidence>
<dbReference type="PANTHER" id="PTHR30294:SF29">
    <property type="entry name" value="MULTIDRUG ABC TRANSPORTER PERMEASE YBHS-RELATED"/>
    <property type="match status" value="1"/>
</dbReference>
<keyword evidence="3" id="KW-0813">Transport</keyword>
<evidence type="ECO:0000256" key="3">
    <source>
        <dbReference type="ARBA" id="ARBA00022448"/>
    </source>
</evidence>
<gene>
    <name evidence="10" type="ORF">H9977_11645</name>
</gene>
<dbReference type="PROSITE" id="PS51012">
    <property type="entry name" value="ABC_TM2"/>
    <property type="match status" value="1"/>
</dbReference>
<feature type="domain" description="ABC transmembrane type-2" evidence="9">
    <location>
        <begin position="138"/>
        <end position="365"/>
    </location>
</feature>
<comment type="subcellular location">
    <subcellularLocation>
        <location evidence="1">Cell membrane</location>
        <topology evidence="1">Multi-pass membrane protein</topology>
    </subcellularLocation>
</comment>
<reference evidence="10" key="2">
    <citation type="submission" date="2021-04" db="EMBL/GenBank/DDBJ databases">
        <authorList>
            <person name="Gilroy R."/>
        </authorList>
    </citation>
    <scope>NUCLEOTIDE SEQUENCE</scope>
    <source>
        <strain evidence="10">ChiGjej6B6-14162</strain>
    </source>
</reference>
<accession>A0A9D1XAP7</accession>
<feature type="transmembrane region" description="Helical" evidence="8">
    <location>
        <begin position="285"/>
        <end position="304"/>
    </location>
</feature>
<keyword evidence="7 8" id="KW-0472">Membrane</keyword>
<proteinExistence type="inferred from homology"/>
<dbReference type="Proteomes" id="UP000886740">
    <property type="component" value="Unassembled WGS sequence"/>
</dbReference>
<dbReference type="Gene3D" id="3.40.1710.10">
    <property type="entry name" value="abc type-2 transporter like domain"/>
    <property type="match status" value="1"/>
</dbReference>
<dbReference type="GO" id="GO:0140359">
    <property type="term" value="F:ABC-type transporter activity"/>
    <property type="evidence" value="ECO:0007669"/>
    <property type="project" value="InterPro"/>
</dbReference>
<dbReference type="PANTHER" id="PTHR30294">
    <property type="entry name" value="MEMBRANE COMPONENT OF ABC TRANSPORTER YHHJ-RELATED"/>
    <property type="match status" value="1"/>
</dbReference>
<evidence type="ECO:0000256" key="2">
    <source>
        <dbReference type="ARBA" id="ARBA00007783"/>
    </source>
</evidence>
<dbReference type="Pfam" id="PF12698">
    <property type="entry name" value="ABC2_membrane_3"/>
    <property type="match status" value="1"/>
</dbReference>
<sequence length="366" mass="40799">MLRYLLEKEFKQIWRDRFLPKIIFIVPFLQLAILPFAADFEMKRINLAVVDHDRSSESVRLVEKALASGYFVDAGRYVTYDEALTSVEGDRSDIILEIPPHFERDLTRGEPVRLMIAANAVNGTKGGLGSAYLTRIVQDYGAGLSGPDLMPEGPMLSVSVTNLYNPHLSYKVYMVPGIIVFLVTIIGGALSSLNIVSEKEKGTIEQMNVSPIPKWLFLLSKLIPFWVLGFVILTVGALVAWLIYGLSPVGSFGVIYAFAAIYLLVFTGIGLAVSSISSSQQQAMFTTFFFLIIFALLSGLFTPINSMPEWARTLTLFNPMRYFVEVIRMVYLKGAGFTDVWGHFGIISLFALLFNGLALIGYRKRE</sequence>
<evidence type="ECO:0000313" key="10">
    <source>
        <dbReference type="EMBL" id="HIX75666.1"/>
    </source>
</evidence>
<protein>
    <submittedName>
        <fullName evidence="10">ABC transporter permease</fullName>
    </submittedName>
</protein>
<dbReference type="InterPro" id="IPR047817">
    <property type="entry name" value="ABC2_TM_bact-type"/>
</dbReference>
<comment type="similarity">
    <text evidence="2">Belongs to the ABC-2 integral membrane protein family.</text>
</comment>
<organism evidence="10 11">
    <name type="scientific">Candidatus Parabacteroides intestinipullorum</name>
    <dbReference type="NCBI Taxonomy" id="2838723"/>
    <lineage>
        <taxon>Bacteria</taxon>
        <taxon>Pseudomonadati</taxon>
        <taxon>Bacteroidota</taxon>
        <taxon>Bacteroidia</taxon>
        <taxon>Bacteroidales</taxon>
        <taxon>Tannerellaceae</taxon>
        <taxon>Parabacteroides</taxon>
    </lineage>
</organism>
<dbReference type="GO" id="GO:0005886">
    <property type="term" value="C:plasma membrane"/>
    <property type="evidence" value="ECO:0007669"/>
    <property type="project" value="UniProtKB-SubCell"/>
</dbReference>
<evidence type="ECO:0000256" key="8">
    <source>
        <dbReference type="SAM" id="Phobius"/>
    </source>
</evidence>
<evidence type="ECO:0000256" key="5">
    <source>
        <dbReference type="ARBA" id="ARBA00022692"/>
    </source>
</evidence>